<keyword evidence="2" id="KW-0238">DNA-binding</keyword>
<dbReference type="Pfam" id="PF09339">
    <property type="entry name" value="HTH_IclR"/>
    <property type="match status" value="1"/>
</dbReference>
<feature type="domain" description="IclR-ED" evidence="5">
    <location>
        <begin position="76"/>
        <end position="261"/>
    </location>
</feature>
<dbReference type="eggNOG" id="COG1414">
    <property type="taxonomic scope" value="Bacteria"/>
</dbReference>
<dbReference type="KEGG" id="fau:Fraau_1782"/>
<keyword evidence="1" id="KW-0805">Transcription regulation</keyword>
<evidence type="ECO:0000256" key="2">
    <source>
        <dbReference type="ARBA" id="ARBA00023125"/>
    </source>
</evidence>
<dbReference type="OrthoDB" id="9807558at2"/>
<dbReference type="AlphaFoldDB" id="H8KZE5"/>
<dbReference type="FunFam" id="1.10.10.10:FF:000056">
    <property type="entry name" value="IclR family transcriptional regulator"/>
    <property type="match status" value="1"/>
</dbReference>
<dbReference type="InterPro" id="IPR029016">
    <property type="entry name" value="GAF-like_dom_sf"/>
</dbReference>
<dbReference type="PROSITE" id="PS51078">
    <property type="entry name" value="ICLR_ED"/>
    <property type="match status" value="1"/>
</dbReference>
<evidence type="ECO:0000259" key="5">
    <source>
        <dbReference type="PROSITE" id="PS51078"/>
    </source>
</evidence>
<evidence type="ECO:0000259" key="4">
    <source>
        <dbReference type="PROSITE" id="PS51077"/>
    </source>
</evidence>
<gene>
    <name evidence="6" type="ordered locus">Fraau_1782</name>
</gene>
<proteinExistence type="predicted"/>
<protein>
    <submittedName>
        <fullName evidence="6">Transcriptional regulator</fullName>
    </submittedName>
</protein>
<reference evidence="6" key="1">
    <citation type="submission" date="2012-02" db="EMBL/GenBank/DDBJ databases">
        <title>The complete genome of Frateuria aurantia DSM 6220.</title>
        <authorList>
            <consortium name="US DOE Joint Genome Institute (JGI-PGF)"/>
            <person name="Lucas S."/>
            <person name="Copeland A."/>
            <person name="Lapidus A."/>
            <person name="Glavina del Rio T."/>
            <person name="Dalin E."/>
            <person name="Tice H."/>
            <person name="Bruce D."/>
            <person name="Goodwin L."/>
            <person name="Pitluck S."/>
            <person name="Peters L."/>
            <person name="Ovchinnikova G."/>
            <person name="Teshima H."/>
            <person name="Kyrpides N."/>
            <person name="Mavromatis K."/>
            <person name="Ivanova N."/>
            <person name="Brettin T."/>
            <person name="Detter J.C."/>
            <person name="Han C."/>
            <person name="Larimer F."/>
            <person name="Land M."/>
            <person name="Hauser L."/>
            <person name="Markowitz V."/>
            <person name="Cheng J.-F."/>
            <person name="Hugenholtz P."/>
            <person name="Woyke T."/>
            <person name="Wu D."/>
            <person name="Brambilla E."/>
            <person name="Klenk H.-P."/>
            <person name="Eisen J.A."/>
        </authorList>
    </citation>
    <scope>NUCLEOTIDE SEQUENCE</scope>
    <source>
        <strain evidence="6">DSM 6220</strain>
    </source>
</reference>
<sequence length="273" mass="30448">MSESMDAQDKYVVPGLERGLRLLAEFSREQPRLSAPELGRRLNLPRSTIFRLLATLERLGFVERDERSHDYRLGMGVLRLGFEYLASLELTELGQPILRRLVDTFRQAANLVVRDERHVVYVAKLTPPSLLSSSITVGSRLPAHATVLGRVLLQDMTLPELEQLYHGCELQRYSAQTPATVADLHKLLQQDRDRDDGAVLGEAFFEPNICTIAAPVRDRHGLIVAALGLTIPDPAIAESRKQELLVAVREAADELSGLLDHVPTHSARRIGQI</sequence>
<dbReference type="InterPro" id="IPR005471">
    <property type="entry name" value="Tscrpt_reg_IclR_N"/>
</dbReference>
<dbReference type="STRING" id="767434.Fraau_1782"/>
<evidence type="ECO:0000256" key="1">
    <source>
        <dbReference type="ARBA" id="ARBA00023015"/>
    </source>
</evidence>
<accession>H8KZE5</accession>
<dbReference type="SMART" id="SM00346">
    <property type="entry name" value="HTH_ICLR"/>
    <property type="match status" value="1"/>
</dbReference>
<feature type="domain" description="HTH iclR-type" evidence="4">
    <location>
        <begin position="13"/>
        <end position="75"/>
    </location>
</feature>
<dbReference type="Proteomes" id="UP000005234">
    <property type="component" value="Chromosome"/>
</dbReference>
<dbReference type="InterPro" id="IPR036388">
    <property type="entry name" value="WH-like_DNA-bd_sf"/>
</dbReference>
<organism evidence="6 7">
    <name type="scientific">Frateuria aurantia (strain ATCC 33424 / DSM 6220 / KCTC 2777 / LMG 1558 / NBRC 3245 / NCIMB 13370)</name>
    <name type="common">Acetobacter aurantius</name>
    <dbReference type="NCBI Taxonomy" id="767434"/>
    <lineage>
        <taxon>Bacteria</taxon>
        <taxon>Pseudomonadati</taxon>
        <taxon>Pseudomonadota</taxon>
        <taxon>Gammaproteobacteria</taxon>
        <taxon>Lysobacterales</taxon>
        <taxon>Rhodanobacteraceae</taxon>
        <taxon>Frateuria</taxon>
    </lineage>
</organism>
<dbReference type="PANTHER" id="PTHR30136">
    <property type="entry name" value="HELIX-TURN-HELIX TRANSCRIPTIONAL REGULATOR, ICLR FAMILY"/>
    <property type="match status" value="1"/>
</dbReference>
<name>H8KZE5_FRAAD</name>
<dbReference type="GO" id="GO:0003700">
    <property type="term" value="F:DNA-binding transcription factor activity"/>
    <property type="evidence" value="ECO:0007669"/>
    <property type="project" value="TreeGrafter"/>
</dbReference>
<dbReference type="GO" id="GO:0045892">
    <property type="term" value="P:negative regulation of DNA-templated transcription"/>
    <property type="evidence" value="ECO:0007669"/>
    <property type="project" value="TreeGrafter"/>
</dbReference>
<keyword evidence="3" id="KW-0804">Transcription</keyword>
<dbReference type="HOGENOM" id="CLU_062618_0_1_6"/>
<dbReference type="EMBL" id="CP003350">
    <property type="protein sequence ID" value="AFC86187.1"/>
    <property type="molecule type" value="Genomic_DNA"/>
</dbReference>
<dbReference type="SUPFAM" id="SSF55781">
    <property type="entry name" value="GAF domain-like"/>
    <property type="match status" value="1"/>
</dbReference>
<dbReference type="PANTHER" id="PTHR30136:SF34">
    <property type="entry name" value="TRANSCRIPTIONAL REGULATOR"/>
    <property type="match status" value="1"/>
</dbReference>
<dbReference type="InterPro" id="IPR036390">
    <property type="entry name" value="WH_DNA-bd_sf"/>
</dbReference>
<keyword evidence="7" id="KW-1185">Reference proteome</keyword>
<dbReference type="Gene3D" id="3.30.450.40">
    <property type="match status" value="1"/>
</dbReference>
<dbReference type="Pfam" id="PF01614">
    <property type="entry name" value="IclR_C"/>
    <property type="match status" value="1"/>
</dbReference>
<evidence type="ECO:0000256" key="3">
    <source>
        <dbReference type="ARBA" id="ARBA00023163"/>
    </source>
</evidence>
<evidence type="ECO:0000313" key="6">
    <source>
        <dbReference type="EMBL" id="AFC86187.1"/>
    </source>
</evidence>
<dbReference type="InterPro" id="IPR050707">
    <property type="entry name" value="HTH_MetabolicPath_Reg"/>
</dbReference>
<dbReference type="RefSeq" id="WP_014403192.1">
    <property type="nucleotide sequence ID" value="NC_017033.1"/>
</dbReference>
<dbReference type="PROSITE" id="PS51077">
    <property type="entry name" value="HTH_ICLR"/>
    <property type="match status" value="1"/>
</dbReference>
<dbReference type="SUPFAM" id="SSF46785">
    <property type="entry name" value="Winged helix' DNA-binding domain"/>
    <property type="match status" value="1"/>
</dbReference>
<dbReference type="InterPro" id="IPR014757">
    <property type="entry name" value="Tscrpt_reg_IclR_C"/>
</dbReference>
<dbReference type="GO" id="GO:0003677">
    <property type="term" value="F:DNA binding"/>
    <property type="evidence" value="ECO:0007669"/>
    <property type="project" value="UniProtKB-KW"/>
</dbReference>
<dbReference type="Gene3D" id="1.10.10.10">
    <property type="entry name" value="Winged helix-like DNA-binding domain superfamily/Winged helix DNA-binding domain"/>
    <property type="match status" value="1"/>
</dbReference>
<evidence type="ECO:0000313" key="7">
    <source>
        <dbReference type="Proteomes" id="UP000005234"/>
    </source>
</evidence>